<dbReference type="SUPFAM" id="SSF53067">
    <property type="entry name" value="Actin-like ATPase domain"/>
    <property type="match status" value="2"/>
</dbReference>
<dbReference type="FunFam" id="3.30.420.40:FF:000026">
    <property type="entry name" value="Heat shock protein 70"/>
    <property type="match status" value="1"/>
</dbReference>
<dbReference type="Gene3D" id="1.20.1270.10">
    <property type="match status" value="1"/>
</dbReference>
<comment type="similarity">
    <text evidence="2 11">Belongs to the heat shock protein 70 family.</text>
</comment>
<evidence type="ECO:0000256" key="12">
    <source>
        <dbReference type="SAM" id="MobiDB-lite"/>
    </source>
</evidence>
<keyword evidence="4 13" id="KW-0732">Signal</keyword>
<dbReference type="FunCoup" id="K5WQK0">
    <property type="interactions" value="481"/>
</dbReference>
<dbReference type="HOGENOM" id="CLU_005965_7_0_1"/>
<organism evidence="14 15">
    <name type="scientific">Phanerochaete carnosa (strain HHB-10118-sp)</name>
    <name type="common">White-rot fungus</name>
    <name type="synonym">Peniophora carnosa</name>
    <dbReference type="NCBI Taxonomy" id="650164"/>
    <lineage>
        <taxon>Eukaryota</taxon>
        <taxon>Fungi</taxon>
        <taxon>Dikarya</taxon>
        <taxon>Basidiomycota</taxon>
        <taxon>Agaricomycotina</taxon>
        <taxon>Agaricomycetes</taxon>
        <taxon>Polyporales</taxon>
        <taxon>Phanerochaetaceae</taxon>
        <taxon>Phanerochaete</taxon>
    </lineage>
</organism>
<dbReference type="CDD" id="cd10241">
    <property type="entry name" value="ASKHA_NBD_HSP70_BiP"/>
    <property type="match status" value="1"/>
</dbReference>
<dbReference type="FunFam" id="3.30.30.30:FF:000005">
    <property type="entry name" value="Heat shock protein ssb1"/>
    <property type="match status" value="1"/>
</dbReference>
<proteinExistence type="inferred from homology"/>
<dbReference type="Proteomes" id="UP000008370">
    <property type="component" value="Unassembled WGS sequence"/>
</dbReference>
<protein>
    <recommendedName>
        <fullName evidence="3">non-chaperonin molecular chaperone ATPase</fullName>
        <ecNumber evidence="3">3.6.4.10</ecNumber>
    </recommendedName>
</protein>
<dbReference type="InterPro" id="IPR029047">
    <property type="entry name" value="HSP70_peptide-bd_sf"/>
</dbReference>
<dbReference type="GO" id="GO:0005788">
    <property type="term" value="C:endoplasmic reticulum lumen"/>
    <property type="evidence" value="ECO:0007669"/>
    <property type="project" value="UniProtKB-SubCell"/>
</dbReference>
<accession>K5WQK0</accession>
<keyword evidence="7 11" id="KW-0067">ATP-binding</keyword>
<gene>
    <name evidence="14" type="ORF">PHACADRAFT_261202</name>
</gene>
<dbReference type="EC" id="3.6.4.10" evidence="3"/>
<dbReference type="OrthoDB" id="2401965at2759"/>
<dbReference type="Gene3D" id="3.30.420.40">
    <property type="match status" value="2"/>
</dbReference>
<dbReference type="SUPFAM" id="SSF100934">
    <property type="entry name" value="Heat shock protein 70kD (HSP70), C-terminal subdomain"/>
    <property type="match status" value="1"/>
</dbReference>
<evidence type="ECO:0000256" key="5">
    <source>
        <dbReference type="ARBA" id="ARBA00022741"/>
    </source>
</evidence>
<evidence type="ECO:0000256" key="8">
    <source>
        <dbReference type="ARBA" id="ARBA00023016"/>
    </source>
</evidence>
<sequence length="675" mass="74375">MSRFTRRPSRTQSRRLASSLTLFFVAVLALLLVCPVAVKAEEDAKAKYGPVIGIDLGTTYSCVGVQRGGRVEIIANDQGHRITPSWVSFTDEERLVGDAAKNAYHSNPENTVFDAKRLIGRKVDDPEIKRDQVHWPFQVVKKNDKPAIEVKYKGEARQFTPEEISAMVLVKMKETAEAYLGQTVTHAVVTVPAYFNDAQRQATKDAGTIAGLQVLRIINEPTAAAIAYGLDKKGGESQIIVYDLGGGTFDVSLLSIDDGVFEVLATAGDTHLGGEDFDNRVMDYFIKQYKKKTGTDVSQNLKALGKLKREVEKAKRTLSSQQSTRLEIESFEDGNDLSETLTRAKFEELNMDLFRKTMKPVEQVLKDANLKKEDIDEIVLVGGSTRIPKVQQLLKEYFHKEPSKGINPDEAVAYGAAVQGGILSGDESLGDVVLVDVNPLTLGIETTGGVMTKLIPRNTVIPTRKSQIFSTAADNQPTVLIQVYEGERSLTKDNNLLGKFELNGIPPAPRGVPQIEVIFEIDANGVLNVKAADKGTGKSESITITNEKGRLSPEEIERMVKEAEEFAAEDEANRKRIEALNSLSTFVYSMKNQLADQEGMGGKLEEDDKKAILAVVKETTEWIEESGQTATAEDLEEKLQEVQNIVNPITSKLYSSGGSYNDDDEQEPFHSHDEL</sequence>
<evidence type="ECO:0000256" key="9">
    <source>
        <dbReference type="ARBA" id="ARBA00023186"/>
    </source>
</evidence>
<reference evidence="14 15" key="1">
    <citation type="journal article" date="2012" name="BMC Genomics">
        <title>Comparative genomics of the white-rot fungi, Phanerochaete carnosa and P. chrysosporium, to elucidate the genetic basis of the distinct wood types they colonize.</title>
        <authorList>
            <person name="Suzuki H."/>
            <person name="MacDonald J."/>
            <person name="Syed K."/>
            <person name="Salamov A."/>
            <person name="Hori C."/>
            <person name="Aerts A."/>
            <person name="Henrissat B."/>
            <person name="Wiebenga A."/>
            <person name="vanKuyk P.A."/>
            <person name="Barry K."/>
            <person name="Lindquist E."/>
            <person name="LaButti K."/>
            <person name="Lapidus A."/>
            <person name="Lucas S."/>
            <person name="Coutinho P."/>
            <person name="Gong Y."/>
            <person name="Samejima M."/>
            <person name="Mahadevan R."/>
            <person name="Abou-Zaid M."/>
            <person name="de Vries R.P."/>
            <person name="Igarashi K."/>
            <person name="Yadav J.S."/>
            <person name="Grigoriev I.V."/>
            <person name="Master E.R."/>
        </authorList>
    </citation>
    <scope>NUCLEOTIDE SEQUENCE [LARGE SCALE GENOMIC DNA]</scope>
    <source>
        <strain evidence="14 15">HHB-10118-sp</strain>
    </source>
</reference>
<dbReference type="FunFam" id="3.90.640.10:FF:000153">
    <property type="entry name" value="Endoplasmic reticulum chaperone BiP"/>
    <property type="match status" value="1"/>
</dbReference>
<feature type="region of interest" description="Disordered" evidence="12">
    <location>
        <begin position="651"/>
        <end position="675"/>
    </location>
</feature>
<feature type="chain" id="PRO_5003885768" description="non-chaperonin molecular chaperone ATPase" evidence="13">
    <location>
        <begin position="41"/>
        <end position="675"/>
    </location>
</feature>
<keyword evidence="5 11" id="KW-0547">Nucleotide-binding</keyword>
<keyword evidence="15" id="KW-1185">Reference proteome</keyword>
<keyword evidence="9" id="KW-0143">Chaperone</keyword>
<evidence type="ECO:0000256" key="3">
    <source>
        <dbReference type="ARBA" id="ARBA00012554"/>
    </source>
</evidence>
<dbReference type="InParanoid" id="K5WQK0"/>
<comment type="subcellular location">
    <subcellularLocation>
        <location evidence="1">Endoplasmic reticulum lumen</location>
    </subcellularLocation>
</comment>
<feature type="signal peptide" evidence="13">
    <location>
        <begin position="1"/>
        <end position="40"/>
    </location>
</feature>
<evidence type="ECO:0000313" key="14">
    <source>
        <dbReference type="EMBL" id="EKM52637.1"/>
    </source>
</evidence>
<dbReference type="PROSITE" id="PS00297">
    <property type="entry name" value="HSP70_1"/>
    <property type="match status" value="1"/>
</dbReference>
<evidence type="ECO:0000256" key="11">
    <source>
        <dbReference type="RuleBase" id="RU003322"/>
    </source>
</evidence>
<evidence type="ECO:0000313" key="15">
    <source>
        <dbReference type="Proteomes" id="UP000008370"/>
    </source>
</evidence>
<dbReference type="InterPro" id="IPR043129">
    <property type="entry name" value="ATPase_NBD"/>
</dbReference>
<keyword evidence="8" id="KW-0346">Stress response</keyword>
<dbReference type="PROSITE" id="PS00329">
    <property type="entry name" value="HSP70_2"/>
    <property type="match status" value="1"/>
</dbReference>
<dbReference type="STRING" id="650164.K5WQK0"/>
<evidence type="ECO:0000256" key="6">
    <source>
        <dbReference type="ARBA" id="ARBA00022824"/>
    </source>
</evidence>
<dbReference type="PROSITE" id="PS01036">
    <property type="entry name" value="HSP70_3"/>
    <property type="match status" value="1"/>
</dbReference>
<dbReference type="GO" id="GO:0005524">
    <property type="term" value="F:ATP binding"/>
    <property type="evidence" value="ECO:0007669"/>
    <property type="project" value="UniProtKB-KW"/>
</dbReference>
<dbReference type="Pfam" id="PF00012">
    <property type="entry name" value="HSP70"/>
    <property type="match status" value="1"/>
</dbReference>
<dbReference type="PRINTS" id="PR00301">
    <property type="entry name" value="HEATSHOCK70"/>
</dbReference>
<keyword evidence="6" id="KW-0256">Endoplasmic reticulum</keyword>
<dbReference type="NCBIfam" id="NF001413">
    <property type="entry name" value="PRK00290.1"/>
    <property type="match status" value="1"/>
</dbReference>
<dbReference type="GO" id="GO:0140662">
    <property type="term" value="F:ATP-dependent protein folding chaperone"/>
    <property type="evidence" value="ECO:0007669"/>
    <property type="project" value="InterPro"/>
</dbReference>
<dbReference type="InterPro" id="IPR042050">
    <property type="entry name" value="BIP_NBD"/>
</dbReference>
<name>K5WQK0_PHACS</name>
<evidence type="ECO:0000256" key="10">
    <source>
        <dbReference type="ARBA" id="ARBA00048056"/>
    </source>
</evidence>
<dbReference type="InterPro" id="IPR029048">
    <property type="entry name" value="HSP70_C_sf"/>
</dbReference>
<dbReference type="InterPro" id="IPR013126">
    <property type="entry name" value="Hsp_70_fam"/>
</dbReference>
<comment type="catalytic activity">
    <reaction evidence="10">
        <text>ATP + H2O = ADP + phosphate + H(+)</text>
        <dbReference type="Rhea" id="RHEA:13065"/>
        <dbReference type="ChEBI" id="CHEBI:15377"/>
        <dbReference type="ChEBI" id="CHEBI:15378"/>
        <dbReference type="ChEBI" id="CHEBI:30616"/>
        <dbReference type="ChEBI" id="CHEBI:43474"/>
        <dbReference type="ChEBI" id="CHEBI:456216"/>
        <dbReference type="EC" id="3.6.4.10"/>
    </reaction>
</comment>
<dbReference type="FunFam" id="2.60.34.10:FF:000002">
    <property type="entry name" value="Heat shock 70 kDa"/>
    <property type="match status" value="1"/>
</dbReference>
<dbReference type="EMBL" id="JH930475">
    <property type="protein sequence ID" value="EKM52637.1"/>
    <property type="molecule type" value="Genomic_DNA"/>
</dbReference>
<dbReference type="Gene3D" id="3.90.640.10">
    <property type="entry name" value="Actin, Chain A, domain 4"/>
    <property type="match status" value="1"/>
</dbReference>
<evidence type="ECO:0000256" key="4">
    <source>
        <dbReference type="ARBA" id="ARBA00022729"/>
    </source>
</evidence>
<dbReference type="KEGG" id="pco:PHACADRAFT_261202"/>
<dbReference type="Gene3D" id="2.60.34.10">
    <property type="entry name" value="Substrate Binding Domain Of DNAk, Chain A, domain 1"/>
    <property type="match status" value="1"/>
</dbReference>
<evidence type="ECO:0000256" key="1">
    <source>
        <dbReference type="ARBA" id="ARBA00004319"/>
    </source>
</evidence>
<dbReference type="AlphaFoldDB" id="K5WQK0"/>
<dbReference type="RefSeq" id="XP_007398978.1">
    <property type="nucleotide sequence ID" value="XM_007398916.1"/>
</dbReference>
<dbReference type="PANTHER" id="PTHR19375">
    <property type="entry name" value="HEAT SHOCK PROTEIN 70KDA"/>
    <property type="match status" value="1"/>
</dbReference>
<dbReference type="GeneID" id="18917916"/>
<evidence type="ECO:0000256" key="13">
    <source>
        <dbReference type="SAM" id="SignalP"/>
    </source>
</evidence>
<dbReference type="InterPro" id="IPR018181">
    <property type="entry name" value="Heat_shock_70_CS"/>
</dbReference>
<evidence type="ECO:0000256" key="2">
    <source>
        <dbReference type="ARBA" id="ARBA00007381"/>
    </source>
</evidence>
<dbReference type="SUPFAM" id="SSF100920">
    <property type="entry name" value="Heat shock protein 70kD (HSP70), peptide-binding domain"/>
    <property type="match status" value="1"/>
</dbReference>
<evidence type="ECO:0000256" key="7">
    <source>
        <dbReference type="ARBA" id="ARBA00022840"/>
    </source>
</evidence>